<dbReference type="eggNOG" id="COG0451">
    <property type="taxonomic scope" value="Bacteria"/>
</dbReference>
<organism evidence="2 3">
    <name type="scientific">Conexibacter woesei (strain DSM 14684 / CCUG 47730 / CIP 108061 / JCM 11494 / NBRC 100937 / ID131577)</name>
    <dbReference type="NCBI Taxonomy" id="469383"/>
    <lineage>
        <taxon>Bacteria</taxon>
        <taxon>Bacillati</taxon>
        <taxon>Actinomycetota</taxon>
        <taxon>Thermoleophilia</taxon>
        <taxon>Solirubrobacterales</taxon>
        <taxon>Conexibacteraceae</taxon>
        <taxon>Conexibacter</taxon>
    </lineage>
</organism>
<keyword evidence="3" id="KW-1185">Reference proteome</keyword>
<accession>D3FF83</accession>
<evidence type="ECO:0000313" key="2">
    <source>
        <dbReference type="EMBL" id="ADB51800.1"/>
    </source>
</evidence>
<proteinExistence type="predicted"/>
<dbReference type="Proteomes" id="UP000008229">
    <property type="component" value="Chromosome"/>
</dbReference>
<dbReference type="AlphaFoldDB" id="D3FF83"/>
<protein>
    <recommendedName>
        <fullName evidence="1">NAD-dependent epimerase/dehydratase domain-containing protein</fullName>
    </recommendedName>
</protein>
<reference evidence="3" key="2">
    <citation type="submission" date="2010-01" db="EMBL/GenBank/DDBJ databases">
        <title>The complete genome of Conexibacter woesei DSM 14684.</title>
        <authorList>
            <consortium name="US DOE Joint Genome Institute (JGI-PGF)"/>
            <person name="Lucas S."/>
            <person name="Copeland A."/>
            <person name="Lapidus A."/>
            <person name="Glavina del Rio T."/>
            <person name="Dalin E."/>
            <person name="Tice H."/>
            <person name="Bruce D."/>
            <person name="Goodwin L."/>
            <person name="Pitluck S."/>
            <person name="Kyrpides N."/>
            <person name="Mavromatis K."/>
            <person name="Ivanova N."/>
            <person name="Mikhailova N."/>
            <person name="Chertkov O."/>
            <person name="Brettin T."/>
            <person name="Detter J.C."/>
            <person name="Han C."/>
            <person name="Larimer F."/>
            <person name="Land M."/>
            <person name="Hauser L."/>
            <person name="Markowitz V."/>
            <person name="Cheng J.-F."/>
            <person name="Hugenholtz P."/>
            <person name="Woyke T."/>
            <person name="Wu D."/>
            <person name="Pukall R."/>
            <person name="Steenblock K."/>
            <person name="Schneider S."/>
            <person name="Klenk H.-P."/>
            <person name="Eisen J.A."/>
        </authorList>
    </citation>
    <scope>NUCLEOTIDE SEQUENCE [LARGE SCALE GENOMIC DNA]</scope>
    <source>
        <strain evidence="3">DSM 14684 / CIP 108061 / JCM 11494 / NBRC 100937 / ID131577</strain>
    </source>
</reference>
<dbReference type="Pfam" id="PF01370">
    <property type="entry name" value="Epimerase"/>
    <property type="match status" value="1"/>
</dbReference>
<dbReference type="InterPro" id="IPR001509">
    <property type="entry name" value="Epimerase_deHydtase"/>
</dbReference>
<evidence type="ECO:0000259" key="1">
    <source>
        <dbReference type="Pfam" id="PF01370"/>
    </source>
</evidence>
<gene>
    <name evidence="2" type="ordered locus">Cwoe_3382</name>
</gene>
<dbReference type="KEGG" id="cwo:Cwoe_3382"/>
<dbReference type="InterPro" id="IPR036291">
    <property type="entry name" value="NAD(P)-bd_dom_sf"/>
</dbReference>
<dbReference type="EMBL" id="CP001854">
    <property type="protein sequence ID" value="ADB51800.1"/>
    <property type="molecule type" value="Genomic_DNA"/>
</dbReference>
<feature type="domain" description="NAD-dependent epimerase/dehydratase" evidence="1">
    <location>
        <begin position="4"/>
        <end position="29"/>
    </location>
</feature>
<dbReference type="SUPFAM" id="SSF51735">
    <property type="entry name" value="NAD(P)-binding Rossmann-fold domains"/>
    <property type="match status" value="1"/>
</dbReference>
<sequence length="66" mass="7037">MRLLVTGASGFVGSVVCAELLRRGHDVVANHVYGPGGWYAAEIVGRLRQPGRFAVVGPVEAVRPHQ</sequence>
<dbReference type="RefSeq" id="WP_012934851.1">
    <property type="nucleotide sequence ID" value="NC_013739.1"/>
</dbReference>
<dbReference type="Gene3D" id="3.40.50.720">
    <property type="entry name" value="NAD(P)-binding Rossmann-like Domain"/>
    <property type="match status" value="1"/>
</dbReference>
<dbReference type="OrthoDB" id="9787486at2"/>
<name>D3FF83_CONWI</name>
<reference evidence="2 3" key="1">
    <citation type="journal article" date="2010" name="Stand. Genomic Sci.">
        <title>Complete genome sequence of Conexibacter woesei type strain (ID131577).</title>
        <authorList>
            <person name="Pukall R."/>
            <person name="Lapidus A."/>
            <person name="Glavina Del Rio T."/>
            <person name="Copeland A."/>
            <person name="Tice H."/>
            <person name="Cheng J.-F."/>
            <person name="Lucas S."/>
            <person name="Chen F."/>
            <person name="Nolan M."/>
            <person name="Bruce D."/>
            <person name="Goodwin L."/>
            <person name="Pitluck S."/>
            <person name="Mavromatis K."/>
            <person name="Ivanova N."/>
            <person name="Ovchinnikova G."/>
            <person name="Pati A."/>
            <person name="Chen A."/>
            <person name="Palaniappan K."/>
            <person name="Land M."/>
            <person name="Hauser L."/>
            <person name="Chang Y.-J."/>
            <person name="Jeffries C.D."/>
            <person name="Chain P."/>
            <person name="Meincke L."/>
            <person name="Sims D."/>
            <person name="Brettin T."/>
            <person name="Detter J.C."/>
            <person name="Rohde M."/>
            <person name="Goeker M."/>
            <person name="Bristow J."/>
            <person name="Eisen J.A."/>
            <person name="Markowitz V."/>
            <person name="Kyrpides N.C."/>
            <person name="Klenk H.-P."/>
            <person name="Hugenholtz P."/>
        </authorList>
    </citation>
    <scope>NUCLEOTIDE SEQUENCE [LARGE SCALE GENOMIC DNA]</scope>
    <source>
        <strain evidence="3">DSM 14684 / CIP 108061 / JCM 11494 / NBRC 100937 / ID131577</strain>
    </source>
</reference>
<dbReference type="STRING" id="469383.Cwoe_3382"/>
<evidence type="ECO:0000313" key="3">
    <source>
        <dbReference type="Proteomes" id="UP000008229"/>
    </source>
</evidence>
<dbReference type="HOGENOM" id="CLU_2823727_0_0_11"/>